<evidence type="ECO:0000313" key="1">
    <source>
        <dbReference type="EMBL" id="KAJ7539630.1"/>
    </source>
</evidence>
<protein>
    <submittedName>
        <fullName evidence="1">Uncharacterized protein</fullName>
    </submittedName>
</protein>
<name>A0ACC2CCF8_DIPCM</name>
<dbReference type="EMBL" id="CM055102">
    <property type="protein sequence ID" value="KAJ7539630.1"/>
    <property type="molecule type" value="Genomic_DNA"/>
</dbReference>
<organism evidence="1 2">
    <name type="scientific">Diphasiastrum complanatum</name>
    <name type="common">Issler's clubmoss</name>
    <name type="synonym">Lycopodium complanatum</name>
    <dbReference type="NCBI Taxonomy" id="34168"/>
    <lineage>
        <taxon>Eukaryota</taxon>
        <taxon>Viridiplantae</taxon>
        <taxon>Streptophyta</taxon>
        <taxon>Embryophyta</taxon>
        <taxon>Tracheophyta</taxon>
        <taxon>Lycopodiopsida</taxon>
        <taxon>Lycopodiales</taxon>
        <taxon>Lycopodiaceae</taxon>
        <taxon>Lycopodioideae</taxon>
        <taxon>Diphasiastrum</taxon>
    </lineage>
</organism>
<comment type="caution">
    <text evidence="1">The sequence shown here is derived from an EMBL/GenBank/DDBJ whole genome shotgun (WGS) entry which is preliminary data.</text>
</comment>
<gene>
    <name evidence="1" type="ORF">O6H91_11G102500</name>
</gene>
<proteinExistence type="predicted"/>
<reference evidence="2" key="1">
    <citation type="journal article" date="2024" name="Proc. Natl. Acad. Sci. U.S.A.">
        <title>Extraordinary preservation of gene collinearity over three hundred million years revealed in homosporous lycophytes.</title>
        <authorList>
            <person name="Li C."/>
            <person name="Wickell D."/>
            <person name="Kuo L.Y."/>
            <person name="Chen X."/>
            <person name="Nie B."/>
            <person name="Liao X."/>
            <person name="Peng D."/>
            <person name="Ji J."/>
            <person name="Jenkins J."/>
            <person name="Williams M."/>
            <person name="Shu S."/>
            <person name="Plott C."/>
            <person name="Barry K."/>
            <person name="Rajasekar S."/>
            <person name="Grimwood J."/>
            <person name="Han X."/>
            <person name="Sun S."/>
            <person name="Hou Z."/>
            <person name="He W."/>
            <person name="Dai G."/>
            <person name="Sun C."/>
            <person name="Schmutz J."/>
            <person name="Leebens-Mack J.H."/>
            <person name="Li F.W."/>
            <person name="Wang L."/>
        </authorList>
    </citation>
    <scope>NUCLEOTIDE SEQUENCE [LARGE SCALE GENOMIC DNA]</scope>
    <source>
        <strain evidence="2">cv. PW_Plant_1</strain>
    </source>
</reference>
<evidence type="ECO:0000313" key="2">
    <source>
        <dbReference type="Proteomes" id="UP001162992"/>
    </source>
</evidence>
<accession>A0ACC2CCF8</accession>
<dbReference type="Proteomes" id="UP001162992">
    <property type="component" value="Chromosome 11"/>
</dbReference>
<keyword evidence="2" id="KW-1185">Reference proteome</keyword>
<sequence>MAGGALIGAGGTRAELYEAHTTSFVAVICLVAASGGLIFGYDIGISGGVTSMDDFLHKFFPVVLRHKDYESKDADYCKYNNEGLTSFTSSLYLAALLASLVASVVTTRFGRRPSMLLGGASFLIGATLNATAVNLAMLILGRIMLGVGVGFANQAVPLYLSEMAPPKLRGALNIMFQLATTIGILVANLINYGTDKISVWGWRLSLGLAAVPATLLFVGSLCLPDTPNSLIERGQLDRGRDLLEKVRGTKNVEIEFEDIVEASEKAKAIKHPFRNISRRRYRPQLVMSILIPLFQQLTGINAIMFYAPVLFRSIGFGGNASLYSAVITGAVNVLSTLVSIATVDKWGRRALFLEGGIQMFIAQVVIGIILGEKFGGTKQLSKGFSVLVVIVICIYVSSFAWSWGPLGWLVPSEIYPLEIRSAGQSITVSVNMLFTFVIGQAFLAMLCHFRYGIFLFFAGWVLVMSSFIFFFLPETKGVPIEEMTNVWRKHWFWSRFVPSEDEKSVQLGENGKKLHG</sequence>